<evidence type="ECO:0000313" key="6">
    <source>
        <dbReference type="Proteomes" id="UP000245168"/>
    </source>
</evidence>
<comment type="similarity">
    <text evidence="4">Belongs to the KdsB family.</text>
</comment>
<dbReference type="EC" id="2.7.7.38" evidence="4"/>
<comment type="pathway">
    <text evidence="4">Nucleotide-sugar biosynthesis; CMP-3-deoxy-D-manno-octulosonate biosynthesis; CMP-3-deoxy-D-manno-octulosonate from 3-deoxy-D-manno-octulosonate and CTP: step 1/1.</text>
</comment>
<gene>
    <name evidence="4 5" type="primary">kdsB</name>
    <name evidence="5" type="ORF">DDZ18_03895</name>
</gene>
<dbReference type="PANTHER" id="PTHR42866">
    <property type="entry name" value="3-DEOXY-MANNO-OCTULOSONATE CYTIDYLYLTRANSFERASE"/>
    <property type="match status" value="1"/>
</dbReference>
<dbReference type="OrthoDB" id="9815559at2"/>
<dbReference type="NCBIfam" id="NF003950">
    <property type="entry name" value="PRK05450.1-3"/>
    <property type="match status" value="1"/>
</dbReference>
<keyword evidence="6" id="KW-1185">Reference proteome</keyword>
<dbReference type="GO" id="GO:0009103">
    <property type="term" value="P:lipopolysaccharide biosynthetic process"/>
    <property type="evidence" value="ECO:0007669"/>
    <property type="project" value="UniProtKB-UniRule"/>
</dbReference>
<dbReference type="CDD" id="cd02517">
    <property type="entry name" value="CMP-KDO-Synthetase"/>
    <property type="match status" value="1"/>
</dbReference>
<dbReference type="RefSeq" id="WP_109252019.1">
    <property type="nucleotide sequence ID" value="NZ_QEXV01000001.1"/>
</dbReference>
<evidence type="ECO:0000256" key="3">
    <source>
        <dbReference type="ARBA" id="ARBA00022985"/>
    </source>
</evidence>
<comment type="caution">
    <text evidence="5">The sequence shown here is derived from an EMBL/GenBank/DDBJ whole genome shotgun (WGS) entry which is preliminary data.</text>
</comment>
<dbReference type="HAMAP" id="MF_00057">
    <property type="entry name" value="KdsB"/>
    <property type="match status" value="1"/>
</dbReference>
<proteinExistence type="inferred from homology"/>
<protein>
    <recommendedName>
        <fullName evidence="4">3-deoxy-manno-octulosonate cytidylyltransferase</fullName>
        <ecNumber evidence="4">2.7.7.38</ecNumber>
    </recommendedName>
    <alternativeName>
        <fullName evidence="4">CMP-2-keto-3-deoxyoctulosonic acid synthase</fullName>
        <shortName evidence="4">CKS</shortName>
        <shortName evidence="4">CMP-KDO synthase</shortName>
    </alternativeName>
</protein>
<dbReference type="AlphaFoldDB" id="A0A2U2BXK7"/>
<evidence type="ECO:0000256" key="1">
    <source>
        <dbReference type="ARBA" id="ARBA00022679"/>
    </source>
</evidence>
<comment type="subcellular location">
    <subcellularLocation>
        <location evidence="4">Cytoplasm</location>
    </subcellularLocation>
</comment>
<dbReference type="UniPathway" id="UPA00358">
    <property type="reaction ID" value="UER00476"/>
</dbReference>
<dbReference type="NCBIfam" id="NF003952">
    <property type="entry name" value="PRK05450.1-5"/>
    <property type="match status" value="1"/>
</dbReference>
<evidence type="ECO:0000256" key="4">
    <source>
        <dbReference type="HAMAP-Rule" id="MF_00057"/>
    </source>
</evidence>
<dbReference type="NCBIfam" id="TIGR00466">
    <property type="entry name" value="kdsB"/>
    <property type="match status" value="1"/>
</dbReference>
<dbReference type="EMBL" id="QEXV01000001">
    <property type="protein sequence ID" value="PWE18745.1"/>
    <property type="molecule type" value="Genomic_DNA"/>
</dbReference>
<dbReference type="Pfam" id="PF02348">
    <property type="entry name" value="CTP_transf_3"/>
    <property type="match status" value="1"/>
</dbReference>
<dbReference type="InterPro" id="IPR003329">
    <property type="entry name" value="Cytidylyl_trans"/>
</dbReference>
<reference evidence="6" key="1">
    <citation type="submission" date="2018-05" db="EMBL/GenBank/DDBJ databases">
        <authorList>
            <person name="Liu B.-T."/>
        </authorList>
    </citation>
    <scope>NUCLEOTIDE SEQUENCE [LARGE SCALE GENOMIC DNA]</scope>
    <source>
        <strain evidence="6">WD6-1</strain>
    </source>
</reference>
<dbReference type="GO" id="GO:0033468">
    <property type="term" value="P:CMP-keto-3-deoxy-D-manno-octulosonic acid biosynthetic process"/>
    <property type="evidence" value="ECO:0007669"/>
    <property type="project" value="UniProtKB-UniRule"/>
</dbReference>
<comment type="function">
    <text evidence="4">Activates KDO (a required 8-carbon sugar) for incorporation into bacterial lipopolysaccharide in Gram-negative bacteria.</text>
</comment>
<sequence>MSVIAVIPARYGSTRFPGKPLHPIAGTAMVERVRRVAAAAPSVDRVIVATDDARIRDAVEAGGGEAVMTPETCRNGTERVFEAVKGFAGDDDVILNLQGDAPLTPPWVIEAVAAAMAEDPSLPMATPAVEFAGEALEATKRAKAAGEVGGTTVVFDHAGNALYFSKAIIPFQRHPEAGTPVYKHVGLYAYRFKTLEELVKLEPSPLERAESLEQLRALENGIPIRVVITDYRGRTPCSVDSPGDAETAEAIIAREGELV</sequence>
<dbReference type="GO" id="GO:0005829">
    <property type="term" value="C:cytosol"/>
    <property type="evidence" value="ECO:0007669"/>
    <property type="project" value="TreeGrafter"/>
</dbReference>
<dbReference type="Proteomes" id="UP000245168">
    <property type="component" value="Unassembled WGS sequence"/>
</dbReference>
<evidence type="ECO:0000313" key="5">
    <source>
        <dbReference type="EMBL" id="PWE18745.1"/>
    </source>
</evidence>
<name>A0A2U2BXK7_9PROT</name>
<keyword evidence="2 4" id="KW-0548">Nucleotidyltransferase</keyword>
<keyword evidence="4" id="KW-0963">Cytoplasm</keyword>
<keyword evidence="1 4" id="KW-0808">Transferase</keyword>
<dbReference type="GO" id="GO:0008690">
    <property type="term" value="F:3-deoxy-manno-octulosonate cytidylyltransferase activity"/>
    <property type="evidence" value="ECO:0007669"/>
    <property type="project" value="UniProtKB-UniRule"/>
</dbReference>
<keyword evidence="3 4" id="KW-0448">Lipopolysaccharide biosynthesis</keyword>
<organism evidence="5 6">
    <name type="scientific">Marinicauda salina</name>
    <dbReference type="NCBI Taxonomy" id="2135793"/>
    <lineage>
        <taxon>Bacteria</taxon>
        <taxon>Pseudomonadati</taxon>
        <taxon>Pseudomonadota</taxon>
        <taxon>Alphaproteobacteria</taxon>
        <taxon>Maricaulales</taxon>
        <taxon>Maricaulaceae</taxon>
        <taxon>Marinicauda</taxon>
    </lineage>
</organism>
<evidence type="ECO:0000256" key="2">
    <source>
        <dbReference type="ARBA" id="ARBA00022695"/>
    </source>
</evidence>
<dbReference type="InterPro" id="IPR029044">
    <property type="entry name" value="Nucleotide-diphossugar_trans"/>
</dbReference>
<comment type="catalytic activity">
    <reaction evidence="4">
        <text>3-deoxy-alpha-D-manno-oct-2-ulosonate + CTP = CMP-3-deoxy-beta-D-manno-octulosonate + diphosphate</text>
        <dbReference type="Rhea" id="RHEA:23448"/>
        <dbReference type="ChEBI" id="CHEBI:33019"/>
        <dbReference type="ChEBI" id="CHEBI:37563"/>
        <dbReference type="ChEBI" id="CHEBI:85986"/>
        <dbReference type="ChEBI" id="CHEBI:85987"/>
        <dbReference type="EC" id="2.7.7.38"/>
    </reaction>
</comment>
<dbReference type="Gene3D" id="3.90.550.10">
    <property type="entry name" value="Spore Coat Polysaccharide Biosynthesis Protein SpsA, Chain A"/>
    <property type="match status" value="1"/>
</dbReference>
<dbReference type="SUPFAM" id="SSF53448">
    <property type="entry name" value="Nucleotide-diphospho-sugar transferases"/>
    <property type="match status" value="1"/>
</dbReference>
<accession>A0A2U2BXK7</accession>
<dbReference type="PANTHER" id="PTHR42866:SF2">
    <property type="entry name" value="3-DEOXY-MANNO-OCTULOSONATE CYTIDYLYLTRANSFERASE, MITOCHONDRIAL"/>
    <property type="match status" value="1"/>
</dbReference>
<dbReference type="InterPro" id="IPR004528">
    <property type="entry name" value="KdsB"/>
</dbReference>